<keyword evidence="5" id="KW-0677">Repeat</keyword>
<protein>
    <submittedName>
        <fullName evidence="9">Uncharacterized protein</fullName>
    </submittedName>
</protein>
<dbReference type="AlphaFoldDB" id="A0AAE0S8G0"/>
<reference evidence="9" key="1">
    <citation type="journal article" date="2021" name="Genome Biol. Evol.">
        <title>A High-Quality Reference Genome for a Parasitic Bivalve with Doubly Uniparental Inheritance (Bivalvia: Unionida).</title>
        <authorList>
            <person name="Smith C.H."/>
        </authorList>
    </citation>
    <scope>NUCLEOTIDE SEQUENCE</scope>
    <source>
        <strain evidence="9">CHS0354</strain>
    </source>
</reference>
<dbReference type="PANTHER" id="PTHR15135">
    <property type="entry name" value="STAC"/>
    <property type="match status" value="1"/>
</dbReference>
<sequence length="496" mass="56027">MAAAHESFSKEIHSLVVTFRQKNRELLQERAVDTPSTIQNAWEGLLHVTDMDAQAHMDAANLFIKNVYKPLEEVATHKESQSQKLHTFRENLESIVRLAESKHEAAEQEYTNSYNRYRNCGTLDNREQARADFHNSHNEYIFQIQASNRIMDEFSIAIPQVLEEMEEIYIDTTNTVNVAIESHSLLLLTKANEQQKRYEDLLKVCRQVNPQLDVSHFVKAVYIEGPRYDLEHHRFKPCDPAVANAESCVHAQLIIDRYTDGTIQEKRLALQKEALELASYIKQNQEVTSALVNICQRNLANHLYAKVYETQEDMCRKRNEIRIANMQLGSVRSQIELLMPKQNGSLDEDQENKKNPSIIRGMWKKAFKSLKSSGGEKLSKKGSVHKKKPDSTEQDEPQCQSSGPVDPVYSLLKCAADLPKVGKPPCSLHASCTLHSGPGSIAVSSADSSDNTSKTSSHSSSEMHEIVGSSLGSDFKTFYKLTSPTKKIPTPFDHVL</sequence>
<dbReference type="GO" id="GO:0008270">
    <property type="term" value="F:zinc ion binding"/>
    <property type="evidence" value="ECO:0007669"/>
    <property type="project" value="UniProtKB-KW"/>
</dbReference>
<comment type="subcellular location">
    <subcellularLocation>
        <location evidence="1">Cell membrane</location>
    </subcellularLocation>
    <subcellularLocation>
        <location evidence="2">Cytoplasm</location>
    </subcellularLocation>
</comment>
<dbReference type="GO" id="GO:0003009">
    <property type="term" value="P:skeletal muscle contraction"/>
    <property type="evidence" value="ECO:0007669"/>
    <property type="project" value="TreeGrafter"/>
</dbReference>
<accession>A0AAE0S8G0</accession>
<feature type="compositionally biased region" description="Low complexity" evidence="8">
    <location>
        <begin position="444"/>
        <end position="460"/>
    </location>
</feature>
<evidence type="ECO:0000256" key="2">
    <source>
        <dbReference type="ARBA" id="ARBA00004496"/>
    </source>
</evidence>
<comment type="caution">
    <text evidence="9">The sequence shown here is derived from an EMBL/GenBank/DDBJ whole genome shotgun (WGS) entry which is preliminary data.</text>
</comment>
<evidence type="ECO:0000256" key="3">
    <source>
        <dbReference type="ARBA" id="ARBA00022475"/>
    </source>
</evidence>
<dbReference type="SUPFAM" id="SSF103657">
    <property type="entry name" value="BAR/IMD domain-like"/>
    <property type="match status" value="1"/>
</dbReference>
<dbReference type="Gene3D" id="1.20.1270.60">
    <property type="entry name" value="Arfaptin homology (AH) domain/BAR domain"/>
    <property type="match status" value="1"/>
</dbReference>
<keyword evidence="6" id="KW-0862">Zinc</keyword>
<reference evidence="9" key="3">
    <citation type="submission" date="2023-05" db="EMBL/GenBank/DDBJ databases">
        <authorList>
            <person name="Smith C.H."/>
        </authorList>
    </citation>
    <scope>NUCLEOTIDE SEQUENCE</scope>
    <source>
        <strain evidence="9">CHS0354</strain>
        <tissue evidence="9">Mantle</tissue>
    </source>
</reference>
<evidence type="ECO:0000313" key="9">
    <source>
        <dbReference type="EMBL" id="KAK3587362.1"/>
    </source>
</evidence>
<gene>
    <name evidence="9" type="ORF">CHS0354_028731</name>
</gene>
<keyword evidence="10" id="KW-1185">Reference proteome</keyword>
<reference evidence="9" key="2">
    <citation type="journal article" date="2021" name="Genome Biol. Evol.">
        <title>Developing a high-quality reference genome for a parasitic bivalve with doubly uniparental inheritance (Bivalvia: Unionida).</title>
        <authorList>
            <person name="Smith C.H."/>
        </authorList>
    </citation>
    <scope>NUCLEOTIDE SEQUENCE</scope>
    <source>
        <strain evidence="9">CHS0354</strain>
        <tissue evidence="9">Mantle</tissue>
    </source>
</reference>
<evidence type="ECO:0000256" key="7">
    <source>
        <dbReference type="ARBA" id="ARBA00023136"/>
    </source>
</evidence>
<proteinExistence type="predicted"/>
<dbReference type="PANTHER" id="PTHR15135:SF7">
    <property type="entry name" value="STAC-LIKE, ISOFORM J"/>
    <property type="match status" value="1"/>
</dbReference>
<evidence type="ECO:0000256" key="6">
    <source>
        <dbReference type="ARBA" id="ARBA00022771"/>
    </source>
</evidence>
<keyword evidence="4" id="KW-0963">Cytoplasm</keyword>
<name>A0AAE0S8G0_9BIVA</name>
<evidence type="ECO:0000256" key="4">
    <source>
        <dbReference type="ARBA" id="ARBA00022490"/>
    </source>
</evidence>
<keyword evidence="3" id="KW-1003">Cell membrane</keyword>
<dbReference type="GO" id="GO:0005886">
    <property type="term" value="C:plasma membrane"/>
    <property type="evidence" value="ECO:0007669"/>
    <property type="project" value="UniProtKB-SubCell"/>
</dbReference>
<keyword evidence="7" id="KW-0472">Membrane</keyword>
<dbReference type="InterPro" id="IPR039688">
    <property type="entry name" value="STAC1/2/3"/>
</dbReference>
<dbReference type="EMBL" id="JAEAOA010001725">
    <property type="protein sequence ID" value="KAK3587362.1"/>
    <property type="molecule type" value="Genomic_DNA"/>
</dbReference>
<dbReference type="Proteomes" id="UP001195483">
    <property type="component" value="Unassembled WGS sequence"/>
</dbReference>
<evidence type="ECO:0000256" key="1">
    <source>
        <dbReference type="ARBA" id="ARBA00004236"/>
    </source>
</evidence>
<evidence type="ECO:0000256" key="8">
    <source>
        <dbReference type="SAM" id="MobiDB-lite"/>
    </source>
</evidence>
<dbReference type="InterPro" id="IPR027267">
    <property type="entry name" value="AH/BAR_dom_sf"/>
</dbReference>
<evidence type="ECO:0000313" key="10">
    <source>
        <dbReference type="Proteomes" id="UP001195483"/>
    </source>
</evidence>
<organism evidence="9 10">
    <name type="scientific">Potamilus streckersoni</name>
    <dbReference type="NCBI Taxonomy" id="2493646"/>
    <lineage>
        <taxon>Eukaryota</taxon>
        <taxon>Metazoa</taxon>
        <taxon>Spiralia</taxon>
        <taxon>Lophotrochozoa</taxon>
        <taxon>Mollusca</taxon>
        <taxon>Bivalvia</taxon>
        <taxon>Autobranchia</taxon>
        <taxon>Heteroconchia</taxon>
        <taxon>Palaeoheterodonta</taxon>
        <taxon>Unionida</taxon>
        <taxon>Unionoidea</taxon>
        <taxon>Unionidae</taxon>
        <taxon>Ambleminae</taxon>
        <taxon>Lampsilini</taxon>
        <taxon>Potamilus</taxon>
    </lineage>
</organism>
<dbReference type="GO" id="GO:0005737">
    <property type="term" value="C:cytoplasm"/>
    <property type="evidence" value="ECO:0007669"/>
    <property type="project" value="UniProtKB-SubCell"/>
</dbReference>
<feature type="region of interest" description="Disordered" evidence="8">
    <location>
        <begin position="371"/>
        <end position="403"/>
    </location>
</feature>
<feature type="region of interest" description="Disordered" evidence="8">
    <location>
        <begin position="443"/>
        <end position="465"/>
    </location>
</feature>
<keyword evidence="6" id="KW-0479">Metal-binding</keyword>
<dbReference type="GO" id="GO:1903078">
    <property type="term" value="P:positive regulation of protein localization to plasma membrane"/>
    <property type="evidence" value="ECO:0007669"/>
    <property type="project" value="TreeGrafter"/>
</dbReference>
<keyword evidence="6" id="KW-0863">Zinc-finger</keyword>
<evidence type="ECO:0000256" key="5">
    <source>
        <dbReference type="ARBA" id="ARBA00022737"/>
    </source>
</evidence>